<evidence type="ECO:0000313" key="2">
    <source>
        <dbReference type="EMBL" id="KAK7020264.1"/>
    </source>
</evidence>
<dbReference type="AlphaFoldDB" id="A0AAW0B3N0"/>
<dbReference type="Proteomes" id="UP001383192">
    <property type="component" value="Unassembled WGS sequence"/>
</dbReference>
<gene>
    <name evidence="2" type="ORF">VNI00_017756</name>
</gene>
<organism evidence="2 3">
    <name type="scientific">Paramarasmius palmivorus</name>
    <dbReference type="NCBI Taxonomy" id="297713"/>
    <lineage>
        <taxon>Eukaryota</taxon>
        <taxon>Fungi</taxon>
        <taxon>Dikarya</taxon>
        <taxon>Basidiomycota</taxon>
        <taxon>Agaricomycotina</taxon>
        <taxon>Agaricomycetes</taxon>
        <taxon>Agaricomycetidae</taxon>
        <taxon>Agaricales</taxon>
        <taxon>Marasmiineae</taxon>
        <taxon>Marasmiaceae</taxon>
        <taxon>Paramarasmius</taxon>
    </lineage>
</organism>
<keyword evidence="3" id="KW-1185">Reference proteome</keyword>
<feature type="region of interest" description="Disordered" evidence="1">
    <location>
        <begin position="170"/>
        <end position="191"/>
    </location>
</feature>
<evidence type="ECO:0000313" key="3">
    <source>
        <dbReference type="Proteomes" id="UP001383192"/>
    </source>
</evidence>
<reference evidence="2 3" key="1">
    <citation type="submission" date="2024-01" db="EMBL/GenBank/DDBJ databases">
        <title>A draft genome for a cacao thread blight-causing isolate of Paramarasmius palmivorus.</title>
        <authorList>
            <person name="Baruah I.K."/>
            <person name="Bukari Y."/>
            <person name="Amoako-Attah I."/>
            <person name="Meinhardt L.W."/>
            <person name="Bailey B.A."/>
            <person name="Cohen S.P."/>
        </authorList>
    </citation>
    <scope>NUCLEOTIDE SEQUENCE [LARGE SCALE GENOMIC DNA]</scope>
    <source>
        <strain evidence="2 3">GH-12</strain>
    </source>
</reference>
<name>A0AAW0B3N0_9AGAR</name>
<sequence length="269" mass="30132">MSNFEDDSDSDTPHGWNISKLCEAANHLRLAPEYTPYVCEPEILDEILVPLPLYETEHPWYLLLTVGGVGGDVRPGIYRDIRSIKSQIPKETPSNAGWIIRGADTLEEAHHIWQKQCVKYHRELPSHQHGQEALDDHAYSVASIAKAHVVHQELLAAYPRFRPRRRRRIEHLSPQDNGSISAGPSHTMSTQASSTVATVNADNPGADGWNIYVVHTLGHRRHRNLEYALAALHSHGTAPARMVLARSSERARRIFEIETGTRDASVNAT</sequence>
<accession>A0AAW0B3N0</accession>
<evidence type="ECO:0000256" key="1">
    <source>
        <dbReference type="SAM" id="MobiDB-lite"/>
    </source>
</evidence>
<feature type="compositionally biased region" description="Polar residues" evidence="1">
    <location>
        <begin position="174"/>
        <end position="191"/>
    </location>
</feature>
<comment type="caution">
    <text evidence="2">The sequence shown here is derived from an EMBL/GenBank/DDBJ whole genome shotgun (WGS) entry which is preliminary data.</text>
</comment>
<dbReference type="EMBL" id="JAYKXP010000188">
    <property type="protein sequence ID" value="KAK7020264.1"/>
    <property type="molecule type" value="Genomic_DNA"/>
</dbReference>
<proteinExistence type="predicted"/>
<protein>
    <submittedName>
        <fullName evidence="2">Uncharacterized protein</fullName>
    </submittedName>
</protein>